<evidence type="ECO:0000256" key="4">
    <source>
        <dbReference type="ARBA" id="ARBA00023136"/>
    </source>
</evidence>
<dbReference type="InterPro" id="IPR050431">
    <property type="entry name" value="Adaptor_comp_med_subunit"/>
</dbReference>
<evidence type="ECO:0000256" key="1">
    <source>
        <dbReference type="ARBA" id="ARBA00004308"/>
    </source>
</evidence>
<sequence length="415" mass="47943">MMHSLLILSNAGDTLIEKHYRDSLRNIVDQFVAIKDQVNLVSQVNDYICIKVPFNDLIFLAITKEETQIAVIVEMIEILVDVIKAGIGKVDSDSIRDHFSGVLLSMEELIEYGCPFTTHQHILAHFLRKPGFFERFTTIKPQGDTYLDEAIKNEQMNESPWRPRNLRYTLNEILIDVIEYVNMTMDKHWNPVRYDIVGHIQVNASLTGMPDLTMYLHAPHQFLHYTFHQAVISRRKRFEEEEKVLVFTPLDTKFIVFKYWLNDLCPSLPFKITPAISFEEETMKLDIRAESKMILTERLVIEEFKIYFVLPKVCGKPSIAVNTGTFVMDENKGIWSVGRLMLDRVSQLTGRVPVPKEIVPILQETEMSLEVNFMIVGYNPTGTKIEKVLARGESYAPYKGARCVFHSGKFEVRMN</sequence>
<comment type="subcellular location">
    <subcellularLocation>
        <location evidence="1">Endomembrane system</location>
    </subcellularLocation>
</comment>
<protein>
    <recommendedName>
        <fullName evidence="6">MHD domain-containing protein</fullName>
    </recommendedName>
</protein>
<feature type="domain" description="MHD" evidence="6">
    <location>
        <begin position="170"/>
        <end position="413"/>
    </location>
</feature>
<evidence type="ECO:0000256" key="2">
    <source>
        <dbReference type="ARBA" id="ARBA00022448"/>
    </source>
</evidence>
<keyword evidence="2 5" id="KW-0813">Transport</keyword>
<keyword evidence="4" id="KW-0472">Membrane</keyword>
<dbReference type="PANTHER" id="PTHR10529">
    <property type="entry name" value="AP COMPLEX SUBUNIT MU"/>
    <property type="match status" value="1"/>
</dbReference>
<dbReference type="AlphaFoldDB" id="A0AAU9ISR0"/>
<evidence type="ECO:0000256" key="5">
    <source>
        <dbReference type="PIRNR" id="PIRNR005992"/>
    </source>
</evidence>
<keyword evidence="8" id="KW-1185">Reference proteome</keyword>
<dbReference type="PROSITE" id="PS51072">
    <property type="entry name" value="MHD"/>
    <property type="match status" value="1"/>
</dbReference>
<dbReference type="GO" id="GO:0016192">
    <property type="term" value="P:vesicle-mediated transport"/>
    <property type="evidence" value="ECO:0007669"/>
    <property type="project" value="InterPro"/>
</dbReference>
<organism evidence="7 8">
    <name type="scientific">Blepharisma stoltei</name>
    <dbReference type="NCBI Taxonomy" id="1481888"/>
    <lineage>
        <taxon>Eukaryota</taxon>
        <taxon>Sar</taxon>
        <taxon>Alveolata</taxon>
        <taxon>Ciliophora</taxon>
        <taxon>Postciliodesmatophora</taxon>
        <taxon>Heterotrichea</taxon>
        <taxon>Heterotrichida</taxon>
        <taxon>Blepharismidae</taxon>
        <taxon>Blepharisma</taxon>
    </lineage>
</organism>
<dbReference type="EMBL" id="CAJZBQ010000016">
    <property type="protein sequence ID" value="CAG9316513.1"/>
    <property type="molecule type" value="Genomic_DNA"/>
</dbReference>
<dbReference type="InterPro" id="IPR001392">
    <property type="entry name" value="Clathrin_mu"/>
</dbReference>
<comment type="similarity">
    <text evidence="5">Belongs to the adaptor complexes medium subunit family.</text>
</comment>
<dbReference type="GO" id="GO:0030131">
    <property type="term" value="C:clathrin adaptor complex"/>
    <property type="evidence" value="ECO:0007669"/>
    <property type="project" value="UniProtKB-UniRule"/>
</dbReference>
<dbReference type="Pfam" id="PF00928">
    <property type="entry name" value="Adap_comp_sub"/>
    <property type="match status" value="1"/>
</dbReference>
<gene>
    <name evidence="7" type="ORF">BSTOLATCC_MIC16623</name>
</gene>
<accession>A0AAU9ISR0</accession>
<dbReference type="GO" id="GO:0006886">
    <property type="term" value="P:intracellular protein transport"/>
    <property type="evidence" value="ECO:0007669"/>
    <property type="project" value="UniProtKB-UniRule"/>
</dbReference>
<dbReference type="SUPFAM" id="SSF64356">
    <property type="entry name" value="SNARE-like"/>
    <property type="match status" value="1"/>
</dbReference>
<comment type="caution">
    <text evidence="7">The sequence shown here is derived from an EMBL/GenBank/DDBJ whole genome shotgun (WGS) entry which is preliminary data.</text>
</comment>
<dbReference type="InterPro" id="IPR036168">
    <property type="entry name" value="AP2_Mu_C_sf"/>
</dbReference>
<evidence type="ECO:0000256" key="3">
    <source>
        <dbReference type="ARBA" id="ARBA00022927"/>
    </source>
</evidence>
<evidence type="ECO:0000259" key="6">
    <source>
        <dbReference type="PROSITE" id="PS51072"/>
    </source>
</evidence>
<evidence type="ECO:0000313" key="8">
    <source>
        <dbReference type="Proteomes" id="UP001162131"/>
    </source>
</evidence>
<dbReference type="InterPro" id="IPR011012">
    <property type="entry name" value="Longin-like_dom_sf"/>
</dbReference>
<dbReference type="PIRSF" id="PIRSF005992">
    <property type="entry name" value="Clathrin_mu"/>
    <property type="match status" value="1"/>
</dbReference>
<keyword evidence="3 5" id="KW-0653">Protein transport</keyword>
<dbReference type="GO" id="GO:0012505">
    <property type="term" value="C:endomembrane system"/>
    <property type="evidence" value="ECO:0007669"/>
    <property type="project" value="UniProtKB-SubCell"/>
</dbReference>
<proteinExistence type="inferred from homology"/>
<dbReference type="Proteomes" id="UP001162131">
    <property type="component" value="Unassembled WGS sequence"/>
</dbReference>
<dbReference type="PRINTS" id="PR00314">
    <property type="entry name" value="CLATHRINADPT"/>
</dbReference>
<dbReference type="SUPFAM" id="SSF49447">
    <property type="entry name" value="Second domain of Mu2 adaptin subunit (ap50) of ap2 adaptor"/>
    <property type="match status" value="1"/>
</dbReference>
<evidence type="ECO:0000313" key="7">
    <source>
        <dbReference type="EMBL" id="CAG9316513.1"/>
    </source>
</evidence>
<dbReference type="Gene3D" id="3.30.450.60">
    <property type="match status" value="1"/>
</dbReference>
<name>A0AAU9ISR0_9CILI</name>
<dbReference type="InterPro" id="IPR028565">
    <property type="entry name" value="MHD"/>
</dbReference>
<reference evidence="7" key="1">
    <citation type="submission" date="2021-09" db="EMBL/GenBank/DDBJ databases">
        <authorList>
            <consortium name="AG Swart"/>
            <person name="Singh M."/>
            <person name="Singh A."/>
            <person name="Seah K."/>
            <person name="Emmerich C."/>
        </authorList>
    </citation>
    <scope>NUCLEOTIDE SEQUENCE</scope>
    <source>
        <strain evidence="7">ATCC30299</strain>
    </source>
</reference>
<dbReference type="Gene3D" id="2.60.40.1170">
    <property type="entry name" value="Mu homology domain, subdomain B"/>
    <property type="match status" value="2"/>
</dbReference>